<proteinExistence type="predicted"/>
<dbReference type="RefSeq" id="WP_323252772.1">
    <property type="nucleotide sequence ID" value="NZ_JAYFUL010000051.1"/>
</dbReference>
<evidence type="ECO:0000313" key="2">
    <source>
        <dbReference type="Proteomes" id="UP001304671"/>
    </source>
</evidence>
<evidence type="ECO:0000313" key="1">
    <source>
        <dbReference type="EMBL" id="MEA5260343.1"/>
    </source>
</evidence>
<name>A0ABU5QTJ8_9BACT</name>
<organism evidence="1 2">
    <name type="scientific">Arcicella aquatica</name>
    <dbReference type="NCBI Taxonomy" id="217141"/>
    <lineage>
        <taxon>Bacteria</taxon>
        <taxon>Pseudomonadati</taxon>
        <taxon>Bacteroidota</taxon>
        <taxon>Cytophagia</taxon>
        <taxon>Cytophagales</taxon>
        <taxon>Flectobacillaceae</taxon>
        <taxon>Arcicella</taxon>
    </lineage>
</organism>
<evidence type="ECO:0008006" key="3">
    <source>
        <dbReference type="Google" id="ProtNLM"/>
    </source>
</evidence>
<accession>A0ABU5QTJ8</accession>
<protein>
    <recommendedName>
        <fullName evidence="3">DUF3987 domain-containing protein</fullName>
    </recommendedName>
</protein>
<comment type="caution">
    <text evidence="1">The sequence shown here is derived from an EMBL/GenBank/DDBJ whole genome shotgun (WGS) entry which is preliminary data.</text>
</comment>
<dbReference type="Proteomes" id="UP001304671">
    <property type="component" value="Unassembled WGS sequence"/>
</dbReference>
<sequence>MEQDELIEINEKILLEQWSAIFPNLSDISLMAAEHNFIANFKSAVAEEEKIVLNLNSRGWKIHLRRALFKSTLSTSLTVAILSLTDFLQLTTTIVSMIVPIIFDIEAIEITRREEEIYLSLPLHRKRKKFMTTDEWYDSLPTSIKEEIKPLAFIEFMEKLVAAGLAKSKEGKYLVLKKGKEVFKFNIC</sequence>
<dbReference type="EMBL" id="JAYFUL010000051">
    <property type="protein sequence ID" value="MEA5260343.1"/>
    <property type="molecule type" value="Genomic_DNA"/>
</dbReference>
<gene>
    <name evidence="1" type="ORF">VB264_21265</name>
</gene>
<keyword evidence="2" id="KW-1185">Reference proteome</keyword>
<reference evidence="1 2" key="1">
    <citation type="submission" date="2023-12" db="EMBL/GenBank/DDBJ databases">
        <title>Novel species of the genus Arcicella isolated from rivers.</title>
        <authorList>
            <person name="Lu H."/>
        </authorList>
    </citation>
    <scope>NUCLEOTIDE SEQUENCE [LARGE SCALE GENOMIC DNA]</scope>
    <source>
        <strain evidence="1 2">LMG 21963</strain>
    </source>
</reference>